<evidence type="ECO:0000313" key="2">
    <source>
        <dbReference type="Proteomes" id="UP001476282"/>
    </source>
</evidence>
<gene>
    <name evidence="1" type="ORF">Hsar01_00209</name>
</gene>
<dbReference type="EMBL" id="BAABRI010000001">
    <property type="protein sequence ID" value="GAA5481004.1"/>
    <property type="molecule type" value="Genomic_DNA"/>
</dbReference>
<proteinExistence type="predicted"/>
<protein>
    <submittedName>
        <fullName evidence="1">Uncharacterized protein</fullName>
    </submittedName>
</protein>
<dbReference type="RefSeq" id="WP_353565160.1">
    <property type="nucleotide sequence ID" value="NZ_BAABRI010000001.1"/>
</dbReference>
<name>A0ABP9ULV1_9BACT</name>
<evidence type="ECO:0000313" key="1">
    <source>
        <dbReference type="EMBL" id="GAA5481004.1"/>
    </source>
</evidence>
<dbReference type="Proteomes" id="UP001476282">
    <property type="component" value="Unassembled WGS sequence"/>
</dbReference>
<sequence length="121" mass="13801">MAACEMRPADKKAYFGAVGEELTRRHGKKKYYSPGEVRRASQDRGFPVDIECWAYCMYTSPDDFAALHEATGEVCDYAAMKAEILADLAGGWTFELPDIDLSWLEWPDIDLASLFDWFDWS</sequence>
<accession>A0ABP9ULV1</accession>
<organism evidence="1 2">
    <name type="scientific">Haloferula sargassicola</name>
    <dbReference type="NCBI Taxonomy" id="490096"/>
    <lineage>
        <taxon>Bacteria</taxon>
        <taxon>Pseudomonadati</taxon>
        <taxon>Verrucomicrobiota</taxon>
        <taxon>Verrucomicrobiia</taxon>
        <taxon>Verrucomicrobiales</taxon>
        <taxon>Verrucomicrobiaceae</taxon>
        <taxon>Haloferula</taxon>
    </lineage>
</organism>
<dbReference type="InterPro" id="IPR046689">
    <property type="entry name" value="DUF6559"/>
</dbReference>
<keyword evidence="2" id="KW-1185">Reference proteome</keyword>
<reference evidence="1 2" key="1">
    <citation type="submission" date="2024-02" db="EMBL/GenBank/DDBJ databases">
        <title>Haloferula sargassicola NBRC 104335.</title>
        <authorList>
            <person name="Ichikawa N."/>
            <person name="Katano-Makiyama Y."/>
            <person name="Hidaka K."/>
        </authorList>
    </citation>
    <scope>NUCLEOTIDE SEQUENCE [LARGE SCALE GENOMIC DNA]</scope>
    <source>
        <strain evidence="1 2">NBRC 104335</strain>
    </source>
</reference>
<comment type="caution">
    <text evidence="1">The sequence shown here is derived from an EMBL/GenBank/DDBJ whole genome shotgun (WGS) entry which is preliminary data.</text>
</comment>
<dbReference type="Pfam" id="PF20196">
    <property type="entry name" value="DUF6559"/>
    <property type="match status" value="1"/>
</dbReference>